<keyword evidence="2" id="KW-1185">Reference proteome</keyword>
<organism evidence="1 2">
    <name type="scientific">Symbiochloris irregularis</name>
    <dbReference type="NCBI Taxonomy" id="706552"/>
    <lineage>
        <taxon>Eukaryota</taxon>
        <taxon>Viridiplantae</taxon>
        <taxon>Chlorophyta</taxon>
        <taxon>core chlorophytes</taxon>
        <taxon>Trebouxiophyceae</taxon>
        <taxon>Trebouxiales</taxon>
        <taxon>Trebouxiaceae</taxon>
        <taxon>Symbiochloris</taxon>
    </lineage>
</organism>
<accession>A0AAW1PQX3</accession>
<dbReference type="EMBL" id="JALJOQ010000007">
    <property type="protein sequence ID" value="KAK9812403.1"/>
    <property type="molecule type" value="Genomic_DNA"/>
</dbReference>
<evidence type="ECO:0000313" key="2">
    <source>
        <dbReference type="Proteomes" id="UP001465755"/>
    </source>
</evidence>
<reference evidence="1 2" key="1">
    <citation type="journal article" date="2024" name="Nat. Commun.">
        <title>Phylogenomics reveals the evolutionary origins of lichenization in chlorophyte algae.</title>
        <authorList>
            <person name="Puginier C."/>
            <person name="Libourel C."/>
            <person name="Otte J."/>
            <person name="Skaloud P."/>
            <person name="Haon M."/>
            <person name="Grisel S."/>
            <person name="Petersen M."/>
            <person name="Berrin J.G."/>
            <person name="Delaux P.M."/>
            <person name="Dal Grande F."/>
            <person name="Keller J."/>
        </authorList>
    </citation>
    <scope>NUCLEOTIDE SEQUENCE [LARGE SCALE GENOMIC DNA]</scope>
    <source>
        <strain evidence="1 2">SAG 2036</strain>
    </source>
</reference>
<evidence type="ECO:0000313" key="1">
    <source>
        <dbReference type="EMBL" id="KAK9812403.1"/>
    </source>
</evidence>
<protein>
    <submittedName>
        <fullName evidence="1">Uncharacterized protein</fullName>
    </submittedName>
</protein>
<dbReference type="AlphaFoldDB" id="A0AAW1PQX3"/>
<name>A0AAW1PQX3_9CHLO</name>
<comment type="caution">
    <text evidence="1">The sequence shown here is derived from an EMBL/GenBank/DDBJ whole genome shotgun (WGS) entry which is preliminary data.</text>
</comment>
<sequence length="144" mass="16121">MGLQRDILGSIRKVTRQKDCKSKPVQEARQSALFDVHYNLASDLLQQVDYFLGVPENKALHLTQSHMPSLQALRQLEARLHPARCLCLAEITKLRCQEGAVPAVQGSYLGSRRTPAAMAIMWITAVWSGTNTHSRTLKTLGWKP</sequence>
<dbReference type="Proteomes" id="UP001465755">
    <property type="component" value="Unassembled WGS sequence"/>
</dbReference>
<gene>
    <name evidence="1" type="ORF">WJX73_008182</name>
</gene>
<proteinExistence type="predicted"/>